<organism evidence="1 2">
    <name type="scientific">Leptospira noumeaensis</name>
    <dbReference type="NCBI Taxonomy" id="2484964"/>
    <lineage>
        <taxon>Bacteria</taxon>
        <taxon>Pseudomonadati</taxon>
        <taxon>Spirochaetota</taxon>
        <taxon>Spirochaetia</taxon>
        <taxon>Leptospirales</taxon>
        <taxon>Leptospiraceae</taxon>
        <taxon>Leptospira</taxon>
    </lineage>
</organism>
<proteinExistence type="predicted"/>
<keyword evidence="2" id="KW-1185">Reference proteome</keyword>
<gene>
    <name evidence="1" type="ORF">EHQ24_19135</name>
</gene>
<dbReference type="Proteomes" id="UP000298009">
    <property type="component" value="Unassembled WGS sequence"/>
</dbReference>
<dbReference type="EMBL" id="RQFK01000039">
    <property type="protein sequence ID" value="TGK77521.1"/>
    <property type="molecule type" value="Genomic_DNA"/>
</dbReference>
<dbReference type="InterPro" id="IPR011990">
    <property type="entry name" value="TPR-like_helical_dom_sf"/>
</dbReference>
<dbReference type="AlphaFoldDB" id="A0A4R9HY77"/>
<comment type="caution">
    <text evidence="1">The sequence shown here is derived from an EMBL/GenBank/DDBJ whole genome shotgun (WGS) entry which is preliminary data.</text>
</comment>
<reference evidence="1" key="1">
    <citation type="journal article" date="2019" name="PLoS Negl. Trop. Dis.">
        <title>Revisiting the worldwide diversity of Leptospira species in the environment.</title>
        <authorList>
            <person name="Vincent A.T."/>
            <person name="Schiettekatte O."/>
            <person name="Bourhy P."/>
            <person name="Veyrier F.J."/>
            <person name="Picardeau M."/>
        </authorList>
    </citation>
    <scope>NUCLEOTIDE SEQUENCE [LARGE SCALE GENOMIC DNA]</scope>
    <source>
        <strain evidence="1">201800287</strain>
    </source>
</reference>
<evidence type="ECO:0000313" key="2">
    <source>
        <dbReference type="Proteomes" id="UP000298009"/>
    </source>
</evidence>
<accession>A0A4R9HY77</accession>
<dbReference type="SUPFAM" id="SSF48452">
    <property type="entry name" value="TPR-like"/>
    <property type="match status" value="1"/>
</dbReference>
<dbReference type="PROSITE" id="PS51257">
    <property type="entry name" value="PROKAR_LIPOPROTEIN"/>
    <property type="match status" value="1"/>
</dbReference>
<protein>
    <submittedName>
        <fullName evidence="1">Uncharacterized protein</fullName>
    </submittedName>
</protein>
<sequence length="212" mass="24714">MKYIYLFLFLLAIGCGNSQEINLQKYVLAKGYFFKGDLNNSEKIFKEIYEDDSEFEDVDLHLIKIEFYRGNFPESLELIESTLERGRWNQQALAFKTRIYLLNPEKKDELLPLVEKLLKLDSSNIDALLLAGKVYTIHNKISDAIIVYNRVISETDRIRSAHLELSKIYKNLGIKENAEMHENSAKRYSDFTPNEAKPIKEAVLNKIKSKRK</sequence>
<dbReference type="OrthoDB" id="329622at2"/>
<name>A0A4R9HY77_9LEPT</name>
<dbReference type="Gene3D" id="1.25.40.10">
    <property type="entry name" value="Tetratricopeptide repeat domain"/>
    <property type="match status" value="1"/>
</dbReference>
<evidence type="ECO:0000313" key="1">
    <source>
        <dbReference type="EMBL" id="TGK77521.1"/>
    </source>
</evidence>
<dbReference type="RefSeq" id="WP_135603194.1">
    <property type="nucleotide sequence ID" value="NZ_RQFK01000039.1"/>
</dbReference>